<name>A0A392SRP4_9FABA</name>
<comment type="caution">
    <text evidence="2">The sequence shown here is derived from an EMBL/GenBank/DDBJ whole genome shotgun (WGS) entry which is preliminary data.</text>
</comment>
<keyword evidence="3" id="KW-1185">Reference proteome</keyword>
<sequence length="26" mass="2446">SALVHNGGHASVADDSGAANPGNITL</sequence>
<accession>A0A392SRP4</accession>
<reference evidence="2 3" key="1">
    <citation type="journal article" date="2018" name="Front. Plant Sci.">
        <title>Red Clover (Trifolium pratense) and Zigzag Clover (T. medium) - A Picture of Genomic Similarities and Differences.</title>
        <authorList>
            <person name="Dluhosova J."/>
            <person name="Istvanek J."/>
            <person name="Nedelnik J."/>
            <person name="Repkova J."/>
        </authorList>
    </citation>
    <scope>NUCLEOTIDE SEQUENCE [LARGE SCALE GENOMIC DNA]</scope>
    <source>
        <strain evidence="3">cv. 10/8</strain>
        <tissue evidence="2">Leaf</tissue>
    </source>
</reference>
<dbReference type="AlphaFoldDB" id="A0A392SRP4"/>
<evidence type="ECO:0000256" key="1">
    <source>
        <dbReference type="SAM" id="MobiDB-lite"/>
    </source>
</evidence>
<dbReference type="EMBL" id="LXQA010433253">
    <property type="protein sequence ID" value="MCI51528.1"/>
    <property type="molecule type" value="Genomic_DNA"/>
</dbReference>
<evidence type="ECO:0000313" key="3">
    <source>
        <dbReference type="Proteomes" id="UP000265520"/>
    </source>
</evidence>
<dbReference type="Proteomes" id="UP000265520">
    <property type="component" value="Unassembled WGS sequence"/>
</dbReference>
<protein>
    <submittedName>
        <fullName evidence="2">Uncharacterized protein</fullName>
    </submittedName>
</protein>
<evidence type="ECO:0000313" key="2">
    <source>
        <dbReference type="EMBL" id="MCI51528.1"/>
    </source>
</evidence>
<proteinExistence type="predicted"/>
<organism evidence="2 3">
    <name type="scientific">Trifolium medium</name>
    <dbReference type="NCBI Taxonomy" id="97028"/>
    <lineage>
        <taxon>Eukaryota</taxon>
        <taxon>Viridiplantae</taxon>
        <taxon>Streptophyta</taxon>
        <taxon>Embryophyta</taxon>
        <taxon>Tracheophyta</taxon>
        <taxon>Spermatophyta</taxon>
        <taxon>Magnoliopsida</taxon>
        <taxon>eudicotyledons</taxon>
        <taxon>Gunneridae</taxon>
        <taxon>Pentapetalae</taxon>
        <taxon>rosids</taxon>
        <taxon>fabids</taxon>
        <taxon>Fabales</taxon>
        <taxon>Fabaceae</taxon>
        <taxon>Papilionoideae</taxon>
        <taxon>50 kb inversion clade</taxon>
        <taxon>NPAAA clade</taxon>
        <taxon>Hologalegina</taxon>
        <taxon>IRL clade</taxon>
        <taxon>Trifolieae</taxon>
        <taxon>Trifolium</taxon>
    </lineage>
</organism>
<feature type="region of interest" description="Disordered" evidence="1">
    <location>
        <begin position="1"/>
        <end position="26"/>
    </location>
</feature>
<feature type="non-terminal residue" evidence="2">
    <location>
        <position position="1"/>
    </location>
</feature>